<name>F0W1I2_9STRA</name>
<dbReference type="AlphaFoldDB" id="F0W1I2"/>
<dbReference type="EMBL" id="FR824052">
    <property type="protein sequence ID" value="CCA14911.1"/>
    <property type="molecule type" value="Genomic_DNA"/>
</dbReference>
<proteinExistence type="predicted"/>
<evidence type="ECO:0000313" key="2">
    <source>
        <dbReference type="EMBL" id="CCA14911.1"/>
    </source>
</evidence>
<reference evidence="2" key="2">
    <citation type="submission" date="2011-02" db="EMBL/GenBank/DDBJ databases">
        <authorList>
            <person name="MacLean D."/>
        </authorList>
    </citation>
    <scope>NUCLEOTIDE SEQUENCE</scope>
</reference>
<dbReference type="Pfam" id="PF04379">
    <property type="entry name" value="DUF525"/>
    <property type="match status" value="1"/>
</dbReference>
<dbReference type="InterPro" id="IPR050718">
    <property type="entry name" value="ApaG-like"/>
</dbReference>
<feature type="domain" description="ApaG" evidence="1">
    <location>
        <begin position="134"/>
        <end position="267"/>
    </location>
</feature>
<dbReference type="PANTHER" id="PTHR47191">
    <property type="entry name" value="OS05G0170800 PROTEIN"/>
    <property type="match status" value="1"/>
</dbReference>
<dbReference type="PANTHER" id="PTHR47191:SF2">
    <property type="entry name" value="OS05G0170800 PROTEIN"/>
    <property type="match status" value="1"/>
</dbReference>
<dbReference type="HOGENOM" id="CLU_1047551_0_0_1"/>
<dbReference type="SUPFAM" id="SSF110069">
    <property type="entry name" value="ApaG-like"/>
    <property type="match status" value="1"/>
</dbReference>
<accession>F0W1I2</accession>
<dbReference type="InterPro" id="IPR007474">
    <property type="entry name" value="ApaG_domain"/>
</dbReference>
<sequence length="276" mass="30475">MKSTVTSIYKCLLRDAALLKDTPHFRLRAPLRLDQWGRGDFLSASVDNSKKRLEDFHGLEDIFASKNNSFQDIEHRTDGDASILVDRIYEIIRQGFRQNAHISDSNMIASKLDEAIRALQELSNQLLLAKCSSVSVTKGICVEATSQHVDNSSADQNLYRFAYRITITNNNEEHPYQIIGRQYTFKSVSGQRIALPRGSPGIVGCTPILFPGQTFQYTSGVEINAPLGSASGVLHTISKASHVDESEEAAFDVLVSPFSLIAPSAIRAYHNATGMV</sequence>
<dbReference type="InterPro" id="IPR036767">
    <property type="entry name" value="ApaG_sf"/>
</dbReference>
<protein>
    <submittedName>
        <fullName evidence="2">Uncharacterized protein AlNc14C7G950</fullName>
    </submittedName>
</protein>
<gene>
    <name evidence="2" type="primary">AlNc14C7G950</name>
    <name evidence="2" type="ORF">ALNC14_010540</name>
</gene>
<reference evidence="2" key="1">
    <citation type="journal article" date="2011" name="PLoS Biol.">
        <title>Gene gain and loss during evolution of obligate parasitism in the white rust pathogen of Arabidopsis thaliana.</title>
        <authorList>
            <person name="Kemen E."/>
            <person name="Gardiner A."/>
            <person name="Schultz-Larsen T."/>
            <person name="Kemen A.C."/>
            <person name="Balmuth A.L."/>
            <person name="Robert-Seilaniantz A."/>
            <person name="Bailey K."/>
            <person name="Holub E."/>
            <person name="Studholme D.J."/>
            <person name="Maclean D."/>
            <person name="Jones J.D."/>
        </authorList>
    </citation>
    <scope>NUCLEOTIDE SEQUENCE</scope>
</reference>
<evidence type="ECO:0000259" key="1">
    <source>
        <dbReference type="PROSITE" id="PS51087"/>
    </source>
</evidence>
<dbReference type="Gene3D" id="2.60.40.1470">
    <property type="entry name" value="ApaG domain"/>
    <property type="match status" value="1"/>
</dbReference>
<organism evidence="2">
    <name type="scientific">Albugo laibachii Nc14</name>
    <dbReference type="NCBI Taxonomy" id="890382"/>
    <lineage>
        <taxon>Eukaryota</taxon>
        <taxon>Sar</taxon>
        <taxon>Stramenopiles</taxon>
        <taxon>Oomycota</taxon>
        <taxon>Peronosporomycetes</taxon>
        <taxon>Albuginales</taxon>
        <taxon>Albuginaceae</taxon>
        <taxon>Albugo</taxon>
    </lineage>
</organism>
<dbReference type="PROSITE" id="PS51087">
    <property type="entry name" value="APAG"/>
    <property type="match status" value="1"/>
</dbReference>